<accession>A0ABT0IRS8</accession>
<evidence type="ECO:0000313" key="1">
    <source>
        <dbReference type="EMBL" id="MCK8780562.1"/>
    </source>
</evidence>
<organism evidence="1 2">
    <name type="scientific">Neorhizobium turbinariae</name>
    <dbReference type="NCBI Taxonomy" id="2937795"/>
    <lineage>
        <taxon>Bacteria</taxon>
        <taxon>Pseudomonadati</taxon>
        <taxon>Pseudomonadota</taxon>
        <taxon>Alphaproteobacteria</taxon>
        <taxon>Hyphomicrobiales</taxon>
        <taxon>Rhizobiaceae</taxon>
        <taxon>Rhizobium/Agrobacterium group</taxon>
        <taxon>Neorhizobium</taxon>
    </lineage>
</organism>
<name>A0ABT0IRS8_9HYPH</name>
<protein>
    <submittedName>
        <fullName evidence="1">Uncharacterized protein</fullName>
    </submittedName>
</protein>
<comment type="caution">
    <text evidence="1">The sequence shown here is derived from an EMBL/GenBank/DDBJ whole genome shotgun (WGS) entry which is preliminary data.</text>
</comment>
<reference evidence="1 2" key="1">
    <citation type="submission" date="2022-04" db="EMBL/GenBank/DDBJ databases">
        <title>Rhizobium coralii sp. nov., isolated from coral Turbinaria peltata.</title>
        <authorList>
            <person name="Sun H."/>
        </authorList>
    </citation>
    <scope>NUCLEOTIDE SEQUENCE [LARGE SCALE GENOMIC DNA]</scope>
    <source>
        <strain evidence="1 2">NTR19</strain>
    </source>
</reference>
<sequence length="96" mass="10300">MKIGTGAMCAIEAETGKNISEVGTALSDPKAASLTLMRTVFWGALQHRHEGTTIRECDDLIDEIGIQRTGELIGKAFKLAFPKKEGGSRPRKATAV</sequence>
<dbReference type="EMBL" id="JALPRY010000012">
    <property type="protein sequence ID" value="MCK8780562.1"/>
    <property type="molecule type" value="Genomic_DNA"/>
</dbReference>
<gene>
    <name evidence="1" type="ORF">M0654_11250</name>
</gene>
<dbReference type="RefSeq" id="WP_248683172.1">
    <property type="nucleotide sequence ID" value="NZ_JALPRY010000012.1"/>
</dbReference>
<evidence type="ECO:0000313" key="2">
    <source>
        <dbReference type="Proteomes" id="UP001202827"/>
    </source>
</evidence>
<dbReference type="Proteomes" id="UP001202827">
    <property type="component" value="Unassembled WGS sequence"/>
</dbReference>
<proteinExistence type="predicted"/>
<keyword evidence="2" id="KW-1185">Reference proteome</keyword>